<dbReference type="Pfam" id="PF07992">
    <property type="entry name" value="Pyr_redox_2"/>
    <property type="match status" value="1"/>
</dbReference>
<proteinExistence type="inferred from homology"/>
<dbReference type="eggNOG" id="KOG0404">
    <property type="taxonomic scope" value="Eukaryota"/>
</dbReference>
<dbReference type="OrthoDB" id="371245at2759"/>
<dbReference type="GO" id="GO:0005739">
    <property type="term" value="C:mitochondrion"/>
    <property type="evidence" value="ECO:0007669"/>
    <property type="project" value="EnsemblFungi"/>
</dbReference>
<dbReference type="GO" id="GO:0019430">
    <property type="term" value="P:removal of superoxide radicals"/>
    <property type="evidence" value="ECO:0007669"/>
    <property type="project" value="UniProtKB-UniRule"/>
</dbReference>
<dbReference type="EC" id="1.8.1.9" evidence="9"/>
<dbReference type="GeneID" id="11496598"/>
<comment type="cofactor">
    <cofactor evidence="10">
        <name>FAD</name>
        <dbReference type="ChEBI" id="CHEBI:57692"/>
    </cofactor>
    <text evidence="10">Binds 1 FAD per subunit.</text>
</comment>
<evidence type="ECO:0000256" key="5">
    <source>
        <dbReference type="ARBA" id="ARBA00022857"/>
    </source>
</evidence>
<dbReference type="HOGENOM" id="CLU_031864_5_1_1"/>
<keyword evidence="3 9" id="KW-0285">Flavoprotein</keyword>
<dbReference type="GO" id="GO:0004791">
    <property type="term" value="F:thioredoxin-disulfide reductase (NADPH) activity"/>
    <property type="evidence" value="ECO:0007669"/>
    <property type="project" value="UniProtKB-UniRule"/>
</dbReference>
<evidence type="ECO:0000256" key="10">
    <source>
        <dbReference type="RuleBase" id="RU003881"/>
    </source>
</evidence>
<gene>
    <name evidence="12" type="primary">NDAI0C04670</name>
    <name evidence="12" type="ordered locus">NDAI_0C04670</name>
</gene>
<evidence type="ECO:0000256" key="4">
    <source>
        <dbReference type="ARBA" id="ARBA00022827"/>
    </source>
</evidence>
<keyword evidence="6 9" id="KW-0560">Oxidoreductase</keyword>
<dbReference type="InterPro" id="IPR036188">
    <property type="entry name" value="FAD/NAD-bd_sf"/>
</dbReference>
<dbReference type="Gene3D" id="3.50.50.60">
    <property type="entry name" value="FAD/NAD(P)-binding domain"/>
    <property type="match status" value="2"/>
</dbReference>
<evidence type="ECO:0000256" key="9">
    <source>
        <dbReference type="RuleBase" id="RU003880"/>
    </source>
</evidence>
<sequence>MYKTIQTNTLIQSLYKSTPNILSLQRMAHSKVTIVGSGPAAHTAAIYLARAEMKPTLFEGMLANGIAAGGQLTTTTEIENFPGFPKALTGSELMDKMREQSIRFGTDIITETISKIDLSTRPFKLWSEFNEDGEPTMTSDAIVFATGASAKRLHLPGEDQYWQKGISACAVCDGAVPIFRNKPLAVVGGGDSACEEAQFLTKYGSKVFMIVRKDYLRASTIMQKRAEKNDKIEILYNTVSLEAIGDGKLLNALRIKNVKTNEESELQVNGLFYAIGHTPATKIVQGQVDTDEAGYIKTVPGSTLTSAPGFFAAGDVQDARYRQAVTSAGSGCMAALDAEKYVSELD</sequence>
<dbReference type="InterPro" id="IPR008255">
    <property type="entry name" value="Pyr_nucl-diS_OxRdtase_2_AS"/>
</dbReference>
<dbReference type="InterPro" id="IPR005982">
    <property type="entry name" value="Thioredox_Rdtase"/>
</dbReference>
<reference evidence="12 13" key="1">
    <citation type="journal article" date="2011" name="Proc. Natl. Acad. Sci. U.S.A.">
        <title>Evolutionary erosion of yeast sex chromosomes by mating-type switching accidents.</title>
        <authorList>
            <person name="Gordon J.L."/>
            <person name="Armisen D."/>
            <person name="Proux-Wera E."/>
            <person name="Oheigeartaigh S.S."/>
            <person name="Byrne K.P."/>
            <person name="Wolfe K.H."/>
        </authorList>
    </citation>
    <scope>NUCLEOTIDE SEQUENCE [LARGE SCALE GENOMIC DNA]</scope>
    <source>
        <strain evidence="13">ATCC 10597 / BCRC 20456 / CBS 421 / NBRC 0211 / NRRL Y-12639</strain>
    </source>
</reference>
<accession>G0W8L5</accession>
<dbReference type="InterPro" id="IPR023753">
    <property type="entry name" value="FAD/NAD-binding_dom"/>
</dbReference>
<dbReference type="RefSeq" id="XP_003669369.1">
    <property type="nucleotide sequence ID" value="XM_003669321.1"/>
</dbReference>
<organism evidence="12 13">
    <name type="scientific">Naumovozyma dairenensis (strain ATCC 10597 / BCRC 20456 / CBS 421 / NBRC 0211 / NRRL Y-12639)</name>
    <name type="common">Saccharomyces dairenensis</name>
    <dbReference type="NCBI Taxonomy" id="1071378"/>
    <lineage>
        <taxon>Eukaryota</taxon>
        <taxon>Fungi</taxon>
        <taxon>Dikarya</taxon>
        <taxon>Ascomycota</taxon>
        <taxon>Saccharomycotina</taxon>
        <taxon>Saccharomycetes</taxon>
        <taxon>Saccharomycetales</taxon>
        <taxon>Saccharomycetaceae</taxon>
        <taxon>Naumovozyma</taxon>
    </lineage>
</organism>
<evidence type="ECO:0000256" key="1">
    <source>
        <dbReference type="ARBA" id="ARBA00009333"/>
    </source>
</evidence>
<evidence type="ECO:0000256" key="3">
    <source>
        <dbReference type="ARBA" id="ARBA00022630"/>
    </source>
</evidence>
<evidence type="ECO:0000313" key="12">
    <source>
        <dbReference type="EMBL" id="CCD24126.1"/>
    </source>
</evidence>
<protein>
    <recommendedName>
        <fullName evidence="9">Thioredoxin reductase</fullName>
        <ecNumber evidence="9">1.8.1.9</ecNumber>
    </recommendedName>
</protein>
<evidence type="ECO:0000313" key="13">
    <source>
        <dbReference type="Proteomes" id="UP000000689"/>
    </source>
</evidence>
<keyword evidence="5 10" id="KW-0521">NADP</keyword>
<evidence type="ECO:0000256" key="7">
    <source>
        <dbReference type="ARBA" id="ARBA00023157"/>
    </source>
</evidence>
<keyword evidence="13" id="KW-1185">Reference proteome</keyword>
<evidence type="ECO:0000256" key="8">
    <source>
        <dbReference type="ARBA" id="ARBA00023284"/>
    </source>
</evidence>
<dbReference type="EMBL" id="HE580269">
    <property type="protein sequence ID" value="CCD24126.1"/>
    <property type="molecule type" value="Genomic_DNA"/>
</dbReference>
<dbReference type="Proteomes" id="UP000000689">
    <property type="component" value="Chromosome 3"/>
</dbReference>
<dbReference type="FunFam" id="3.50.50.60:FF:000064">
    <property type="entry name" value="Thioredoxin reductase"/>
    <property type="match status" value="1"/>
</dbReference>
<dbReference type="PROSITE" id="PS00573">
    <property type="entry name" value="PYRIDINE_REDOX_2"/>
    <property type="match status" value="1"/>
</dbReference>
<dbReference type="STRING" id="1071378.G0W8L5"/>
<comment type="similarity">
    <text evidence="1 9">Belongs to the class-II pyridine nucleotide-disulfide oxidoreductase family.</text>
</comment>
<dbReference type="AlphaFoldDB" id="G0W8L5"/>
<dbReference type="PRINTS" id="PR00368">
    <property type="entry name" value="FADPNR"/>
</dbReference>
<dbReference type="NCBIfam" id="TIGR01292">
    <property type="entry name" value="TRX_reduct"/>
    <property type="match status" value="1"/>
</dbReference>
<keyword evidence="4 9" id="KW-0274">FAD</keyword>
<comment type="subunit">
    <text evidence="2 9">Homodimer.</text>
</comment>
<evidence type="ECO:0000256" key="2">
    <source>
        <dbReference type="ARBA" id="ARBA00011738"/>
    </source>
</evidence>
<dbReference type="PRINTS" id="PR00469">
    <property type="entry name" value="PNDRDTASEII"/>
</dbReference>
<keyword evidence="7" id="KW-1015">Disulfide bond</keyword>
<comment type="catalytic activity">
    <reaction evidence="9">
        <text>[thioredoxin]-dithiol + NADP(+) = [thioredoxin]-disulfide + NADPH + H(+)</text>
        <dbReference type="Rhea" id="RHEA:20345"/>
        <dbReference type="Rhea" id="RHEA-COMP:10698"/>
        <dbReference type="Rhea" id="RHEA-COMP:10700"/>
        <dbReference type="ChEBI" id="CHEBI:15378"/>
        <dbReference type="ChEBI" id="CHEBI:29950"/>
        <dbReference type="ChEBI" id="CHEBI:50058"/>
        <dbReference type="ChEBI" id="CHEBI:57783"/>
        <dbReference type="ChEBI" id="CHEBI:58349"/>
        <dbReference type="EC" id="1.8.1.9"/>
    </reaction>
</comment>
<keyword evidence="8 9" id="KW-0676">Redox-active center</keyword>
<name>G0W8L5_NAUDC</name>
<dbReference type="KEGG" id="ndi:NDAI_0C04670"/>
<evidence type="ECO:0000256" key="6">
    <source>
        <dbReference type="ARBA" id="ARBA00023002"/>
    </source>
</evidence>
<dbReference type="SUPFAM" id="SSF51905">
    <property type="entry name" value="FAD/NAD(P)-binding domain"/>
    <property type="match status" value="1"/>
</dbReference>
<feature type="domain" description="FAD/NAD(P)-binding" evidence="11">
    <location>
        <begin position="31"/>
        <end position="331"/>
    </location>
</feature>
<dbReference type="PANTHER" id="PTHR48105">
    <property type="entry name" value="THIOREDOXIN REDUCTASE 1-RELATED-RELATED"/>
    <property type="match status" value="1"/>
</dbReference>
<dbReference type="InterPro" id="IPR050097">
    <property type="entry name" value="Ferredoxin-NADP_redctase_2"/>
</dbReference>
<evidence type="ECO:0000259" key="11">
    <source>
        <dbReference type="Pfam" id="PF07992"/>
    </source>
</evidence>